<dbReference type="Gene3D" id="3.20.20.370">
    <property type="entry name" value="Glycoside hydrolase/deacetylase"/>
    <property type="match status" value="1"/>
</dbReference>
<sequence length="319" mass="35089">MGTVVVSVDAELGWGFHDYPPEDRPTERIERARWGWERLVDLFEEFAVPATWAVVGHLFEDSCNGAHVGHPSPPGWFAHEREPDPMPERFRFAPDLIRSLVDGPVPHDVGCHTYSHVLFGADYATPELADAECRRAVEAAEAAGVSLHSFVFPRNRVGHREALANAGFTSYRGTAPSPGVDGPVLGAARKVARATVVERPPPLVTPTVDEYGLVNVPASMYLFEFEGVARQVFSATVGDPVVRQARLGVDAAASEDGVCHLWLHPNNVTERRDVDRLRAILEHVDRRREDGDLTVETMYDVARQTLRAESTPVADGNTS</sequence>
<feature type="domain" description="NodB homology" evidence="1">
    <location>
        <begin position="36"/>
        <end position="156"/>
    </location>
</feature>
<reference evidence="2 3" key="1">
    <citation type="submission" date="2021-06" db="EMBL/GenBank/DDBJ databases">
        <title>Halomicroarcula sp. a new haloarchaeum isolated from saline soil.</title>
        <authorList>
            <person name="Duran-Viseras A."/>
            <person name="Sanchez-Porro C."/>
            <person name="Ventosa A."/>
        </authorList>
    </citation>
    <scope>NUCLEOTIDE SEQUENCE [LARGE SCALE GENOMIC DNA]</scope>
    <source>
        <strain evidence="2 3">F13</strain>
    </source>
</reference>
<dbReference type="Pfam" id="PF01522">
    <property type="entry name" value="Polysacc_deac_1"/>
    <property type="match status" value="1"/>
</dbReference>
<keyword evidence="3" id="KW-1185">Reference proteome</keyword>
<dbReference type="SUPFAM" id="SSF88713">
    <property type="entry name" value="Glycoside hydrolase/deacetylase"/>
    <property type="match status" value="1"/>
</dbReference>
<dbReference type="InterPro" id="IPR002509">
    <property type="entry name" value="NODB_dom"/>
</dbReference>
<protein>
    <submittedName>
        <fullName evidence="2">Polysaccharide deacetylase family protein</fullName>
    </submittedName>
</protein>
<accession>A0AAW4PPN7</accession>
<dbReference type="GO" id="GO:0005975">
    <property type="term" value="P:carbohydrate metabolic process"/>
    <property type="evidence" value="ECO:0007669"/>
    <property type="project" value="InterPro"/>
</dbReference>
<dbReference type="RefSeq" id="WP_220618136.1">
    <property type="nucleotide sequence ID" value="NZ_RKLR01000003.1"/>
</dbReference>
<evidence type="ECO:0000259" key="1">
    <source>
        <dbReference type="Pfam" id="PF01522"/>
    </source>
</evidence>
<name>A0AAW4PPN7_9EURY</name>
<gene>
    <name evidence="2" type="ORF">EGH21_08955</name>
</gene>
<dbReference type="EMBL" id="RKLR01000003">
    <property type="protein sequence ID" value="MBX0323155.1"/>
    <property type="molecule type" value="Genomic_DNA"/>
</dbReference>
<dbReference type="AlphaFoldDB" id="A0AAW4PPN7"/>
<organism evidence="2 3">
    <name type="scientific">Haloarcula rubra</name>
    <dbReference type="NCBI Taxonomy" id="2487747"/>
    <lineage>
        <taxon>Archaea</taxon>
        <taxon>Methanobacteriati</taxon>
        <taxon>Methanobacteriota</taxon>
        <taxon>Stenosarchaea group</taxon>
        <taxon>Halobacteria</taxon>
        <taxon>Halobacteriales</taxon>
        <taxon>Haloarculaceae</taxon>
        <taxon>Haloarcula</taxon>
    </lineage>
</organism>
<dbReference type="Proteomes" id="UP001430377">
    <property type="component" value="Unassembled WGS sequence"/>
</dbReference>
<evidence type="ECO:0000313" key="2">
    <source>
        <dbReference type="EMBL" id="MBX0323155.1"/>
    </source>
</evidence>
<comment type="caution">
    <text evidence="2">The sequence shown here is derived from an EMBL/GenBank/DDBJ whole genome shotgun (WGS) entry which is preliminary data.</text>
</comment>
<proteinExistence type="predicted"/>
<dbReference type="GO" id="GO:0016810">
    <property type="term" value="F:hydrolase activity, acting on carbon-nitrogen (but not peptide) bonds"/>
    <property type="evidence" value="ECO:0007669"/>
    <property type="project" value="InterPro"/>
</dbReference>
<dbReference type="InterPro" id="IPR011330">
    <property type="entry name" value="Glyco_hydro/deAcase_b/a-brl"/>
</dbReference>
<evidence type="ECO:0000313" key="3">
    <source>
        <dbReference type="Proteomes" id="UP001430377"/>
    </source>
</evidence>